<keyword evidence="1" id="KW-0472">Membrane</keyword>
<gene>
    <name evidence="2" type="ORF">SKC35_10580</name>
</gene>
<proteinExistence type="predicted"/>
<dbReference type="Proteomes" id="UP001598112">
    <property type="component" value="Unassembled WGS sequence"/>
</dbReference>
<evidence type="ECO:0000313" key="3">
    <source>
        <dbReference type="Proteomes" id="UP001598112"/>
    </source>
</evidence>
<accession>A0ABW6D7V8</accession>
<protein>
    <submittedName>
        <fullName evidence="2">Uncharacterized protein</fullName>
    </submittedName>
</protein>
<organism evidence="2 3">
    <name type="scientific">Aquirufa originis</name>
    <dbReference type="NCBI Taxonomy" id="3096514"/>
    <lineage>
        <taxon>Bacteria</taxon>
        <taxon>Pseudomonadati</taxon>
        <taxon>Bacteroidota</taxon>
        <taxon>Cytophagia</taxon>
        <taxon>Cytophagales</taxon>
        <taxon>Flectobacillaceae</taxon>
        <taxon>Aquirufa</taxon>
    </lineage>
</organism>
<keyword evidence="1" id="KW-0812">Transmembrane</keyword>
<evidence type="ECO:0000313" key="2">
    <source>
        <dbReference type="EMBL" id="MFD3294135.1"/>
    </source>
</evidence>
<sequence>MEVHHHSHHPKSWKEYVQEFLMLFFAVFLGFMAEYYLEYRAERHKEHDYLVSMKEDLKADLVEIDRGIMGMEKIKSVGQRLEKLLYKPAWSDNEIDSIYILSLNLSATLIKPNFATGTIDQLKNAGGFRLIKNQEIVHKISAYEKWKQTILLQEESNSHNWRNIHLLQNKLLHVTTLGLPEKLNDIRLDKAELERIQKSTGSKFLTSDKKTLYEYANYIWVQRGYVAYYEIMVKMEQQQAKELIKLIEEELEH</sequence>
<keyword evidence="3" id="KW-1185">Reference proteome</keyword>
<comment type="caution">
    <text evidence="2">The sequence shown here is derived from an EMBL/GenBank/DDBJ whole genome shotgun (WGS) entry which is preliminary data.</text>
</comment>
<keyword evidence="1" id="KW-1133">Transmembrane helix</keyword>
<evidence type="ECO:0000256" key="1">
    <source>
        <dbReference type="SAM" id="Phobius"/>
    </source>
</evidence>
<reference evidence="2 3" key="1">
    <citation type="submission" date="2024-03" db="EMBL/GenBank/DDBJ databases">
        <title>Aquirufa genome sequencing.</title>
        <authorList>
            <person name="Pitt A."/>
            <person name="Hahn M.W."/>
        </authorList>
    </citation>
    <scope>NUCLEOTIDE SEQUENCE [LARGE SCALE GENOMIC DNA]</scope>
    <source>
        <strain evidence="2 3">KTFRIE-69F</strain>
    </source>
</reference>
<dbReference type="EMBL" id="JBBKXY010000003">
    <property type="protein sequence ID" value="MFD3294135.1"/>
    <property type="molecule type" value="Genomic_DNA"/>
</dbReference>
<feature type="transmembrane region" description="Helical" evidence="1">
    <location>
        <begin position="20"/>
        <end position="37"/>
    </location>
</feature>
<dbReference type="RefSeq" id="WP_377979344.1">
    <property type="nucleotide sequence ID" value="NZ_JBBKXY010000003.1"/>
</dbReference>
<name>A0ABW6D7V8_9BACT</name>